<feature type="non-terminal residue" evidence="1">
    <location>
        <position position="1"/>
    </location>
</feature>
<proteinExistence type="predicted"/>
<dbReference type="EMBL" id="CAJOBG010041265">
    <property type="protein sequence ID" value="CAF4407741.1"/>
    <property type="molecule type" value="Genomic_DNA"/>
</dbReference>
<evidence type="ECO:0000313" key="1">
    <source>
        <dbReference type="EMBL" id="CAF4407741.1"/>
    </source>
</evidence>
<reference evidence="1" key="1">
    <citation type="submission" date="2021-02" db="EMBL/GenBank/DDBJ databases">
        <authorList>
            <person name="Nowell W R."/>
        </authorList>
    </citation>
    <scope>NUCLEOTIDE SEQUENCE</scope>
</reference>
<evidence type="ECO:0000313" key="2">
    <source>
        <dbReference type="Proteomes" id="UP000663866"/>
    </source>
</evidence>
<sequence length="253" mass="29578">PLVFSLCEHKSYETYKLIILVLKIATGNLKLDWKPIYWMSDYEGGLTKAITKELPNTLLLGCAFHYNQAIYRNIQNKGLQEAYQNIEIVRQILRQLMALAFIPSDQIKILYDDVIRPQLSNVPTRPASLRNNLRSFFKYYESFWLTMIDKFCVFDQTTRTNNGLEGYNNKMNTQLSAHPHLYRLVIWFEKEELLVQQLVMKVISDVPVHKRKQRPITILINDSLQSLWTSYKAETLTATALLLESSKWIAKKV</sequence>
<accession>A0A820PK72</accession>
<protein>
    <recommendedName>
        <fullName evidence="3">MULE transposase domain-containing protein</fullName>
    </recommendedName>
</protein>
<evidence type="ECO:0008006" key="3">
    <source>
        <dbReference type="Google" id="ProtNLM"/>
    </source>
</evidence>
<gene>
    <name evidence="1" type="ORF">OVN521_LOCUS35266</name>
</gene>
<dbReference type="Proteomes" id="UP000663866">
    <property type="component" value="Unassembled WGS sequence"/>
</dbReference>
<comment type="caution">
    <text evidence="1">The sequence shown here is derived from an EMBL/GenBank/DDBJ whole genome shotgun (WGS) entry which is preliminary data.</text>
</comment>
<name>A0A820PK72_9BILA</name>
<organism evidence="1 2">
    <name type="scientific">Rotaria magnacalcarata</name>
    <dbReference type="NCBI Taxonomy" id="392030"/>
    <lineage>
        <taxon>Eukaryota</taxon>
        <taxon>Metazoa</taxon>
        <taxon>Spiralia</taxon>
        <taxon>Gnathifera</taxon>
        <taxon>Rotifera</taxon>
        <taxon>Eurotatoria</taxon>
        <taxon>Bdelloidea</taxon>
        <taxon>Philodinida</taxon>
        <taxon>Philodinidae</taxon>
        <taxon>Rotaria</taxon>
    </lineage>
</organism>
<dbReference type="AlphaFoldDB" id="A0A820PK72"/>
<keyword evidence="2" id="KW-1185">Reference proteome</keyword>